<feature type="active site" evidence="7">
    <location>
        <position position="427"/>
    </location>
</feature>
<dbReference type="GO" id="GO:0051539">
    <property type="term" value="F:4 iron, 4 sulfur cluster binding"/>
    <property type="evidence" value="ECO:0007669"/>
    <property type="project" value="UniProtKB-KW"/>
</dbReference>
<evidence type="ECO:0000256" key="4">
    <source>
        <dbReference type="ARBA" id="ARBA00022691"/>
    </source>
</evidence>
<feature type="binding site" evidence="6">
    <location>
        <position position="331"/>
    </location>
    <ligand>
        <name>S-adenosyl-L-methionine</name>
        <dbReference type="ChEBI" id="CHEBI:59789"/>
    </ligand>
</feature>
<dbReference type="FunFam" id="2.40.50.1070:FF:000003">
    <property type="entry name" value="23S rRNA (Uracil-5-)-methyltransferase RumA"/>
    <property type="match status" value="1"/>
</dbReference>
<dbReference type="FunFam" id="3.40.50.150:FF:000009">
    <property type="entry name" value="23S rRNA (Uracil(1939)-C(5))-methyltransferase RlmD"/>
    <property type="match status" value="1"/>
</dbReference>
<dbReference type="Gene3D" id="3.40.50.150">
    <property type="entry name" value="Vaccinia Virus protein VP39"/>
    <property type="match status" value="1"/>
</dbReference>
<dbReference type="GO" id="GO:0070041">
    <property type="term" value="F:rRNA (uridine-C5-)-methyltransferase activity"/>
    <property type="evidence" value="ECO:0007669"/>
    <property type="project" value="TreeGrafter"/>
</dbReference>
<evidence type="ECO:0000256" key="2">
    <source>
        <dbReference type="ARBA" id="ARBA00022603"/>
    </source>
</evidence>
<evidence type="ECO:0000313" key="10">
    <source>
        <dbReference type="Proteomes" id="UP000228502"/>
    </source>
</evidence>
<keyword evidence="1" id="KW-0479">Metal-binding</keyword>
<comment type="caution">
    <text evidence="9">The sequence shown here is derived from an EMBL/GenBank/DDBJ whole genome shotgun (WGS) entry which is preliminary data.</text>
</comment>
<keyword evidence="1" id="KW-0004">4Fe-4S</keyword>
<dbReference type="PROSITE" id="PS01230">
    <property type="entry name" value="TRMA_1"/>
    <property type="match status" value="1"/>
</dbReference>
<accession>A0AAE5QX13</accession>
<keyword evidence="4 6" id="KW-0949">S-adenosyl-L-methionine</keyword>
<dbReference type="Gene3D" id="2.40.50.1070">
    <property type="match status" value="1"/>
</dbReference>
<dbReference type="InterPro" id="IPR010280">
    <property type="entry name" value="U5_MeTrfase_fam"/>
</dbReference>
<keyword evidence="3 6" id="KW-0808">Transferase</keyword>
<dbReference type="InterPro" id="IPR002792">
    <property type="entry name" value="TRAM_dom"/>
</dbReference>
<dbReference type="SUPFAM" id="SSF50249">
    <property type="entry name" value="Nucleic acid-binding proteins"/>
    <property type="match status" value="1"/>
</dbReference>
<evidence type="ECO:0000313" key="9">
    <source>
        <dbReference type="EMBL" id="PIH09839.1"/>
    </source>
</evidence>
<dbReference type="PANTHER" id="PTHR11061">
    <property type="entry name" value="RNA M5U METHYLTRANSFERASE"/>
    <property type="match status" value="1"/>
</dbReference>
<dbReference type="Gene3D" id="2.40.50.140">
    <property type="entry name" value="Nucleic acid-binding proteins"/>
    <property type="match status" value="1"/>
</dbReference>
<dbReference type="Proteomes" id="UP000228502">
    <property type="component" value="Unassembled WGS sequence"/>
</dbReference>
<dbReference type="GO" id="GO:0070475">
    <property type="term" value="P:rRNA base methylation"/>
    <property type="evidence" value="ECO:0007669"/>
    <property type="project" value="TreeGrafter"/>
</dbReference>
<dbReference type="PROSITE" id="PS51687">
    <property type="entry name" value="SAM_MT_RNA_M5U"/>
    <property type="match status" value="1"/>
</dbReference>
<dbReference type="CDD" id="cd02440">
    <property type="entry name" value="AdoMet_MTases"/>
    <property type="match status" value="1"/>
</dbReference>
<dbReference type="NCBIfam" id="TIGR00479">
    <property type="entry name" value="rumA"/>
    <property type="match status" value="1"/>
</dbReference>
<sequence>MPHIIFLTFLYVGGKKLETIKKNEVKTGKVIDLTHEGHGVVKVDRYPIFIPNALIDEEIKFKLIKVKKNFAIGKLIEVISESDDRVTPPCIYYAKCGGCQLQHMTYRAQLDMKREQVVNLFHRKGPFENTVIKETIGMDNPWRYRNKSQIPVGQSNSNQVIMGFYRQRSHDIIDMDSCLIQDRQHQEVMNRVKYWLNELNISIYNEKTKTGLIRHLVVRTGYHTDEMMVIFVTNGATFKQSELLVNKLKKEFPNITSIKQNINNSHSNVIMGRQSMTLYGKDKIEDQLSEVTYHISDLSFYQINSSQTEKLYQQALNYAQLTGKEIVLDTYCGIGTIGLYMAPLAKHVYGVEVVPQAIKDAEDNATKNQLKNTTFECGKAEDVILTWKSQGIKPGVVMVDPPRKGCDETFLTTLLKLNPKRIVYISCNPSTQQRDAQILAEQYELVEITPVDMFPQTTHIETVALFVRKDEE</sequence>
<keyword evidence="5" id="KW-0411">Iron-sulfur</keyword>
<feature type="binding site" evidence="6">
    <location>
        <position position="352"/>
    </location>
    <ligand>
        <name>S-adenosyl-L-methionine</name>
        <dbReference type="ChEBI" id="CHEBI:59789"/>
    </ligand>
</feature>
<organism evidence="9 10">
    <name type="scientific">Staphylococcus epidermidis</name>
    <dbReference type="NCBI Taxonomy" id="1282"/>
    <lineage>
        <taxon>Bacteria</taxon>
        <taxon>Bacillati</taxon>
        <taxon>Bacillota</taxon>
        <taxon>Bacilli</taxon>
        <taxon>Bacillales</taxon>
        <taxon>Staphylococcaceae</taxon>
        <taxon>Staphylococcus</taxon>
    </lineage>
</organism>
<dbReference type="InterPro" id="IPR012340">
    <property type="entry name" value="NA-bd_OB-fold"/>
</dbReference>
<dbReference type="PROSITE" id="PS50926">
    <property type="entry name" value="TRAM"/>
    <property type="match status" value="1"/>
</dbReference>
<name>A0AAE5QX13_STAEP</name>
<gene>
    <name evidence="9" type="ORF">CTJ08_08535</name>
</gene>
<keyword evidence="1" id="KW-0408">Iron</keyword>
<feature type="binding site" evidence="6">
    <location>
        <position position="302"/>
    </location>
    <ligand>
        <name>S-adenosyl-L-methionine</name>
        <dbReference type="ChEBI" id="CHEBI:59789"/>
    </ligand>
</feature>
<evidence type="ECO:0000256" key="5">
    <source>
        <dbReference type="ARBA" id="ARBA00023014"/>
    </source>
</evidence>
<dbReference type="Pfam" id="PF05958">
    <property type="entry name" value="tRNA_U5-meth_tr"/>
    <property type="match status" value="1"/>
</dbReference>
<feature type="domain" description="TRAM" evidence="8">
    <location>
        <begin position="19"/>
        <end position="77"/>
    </location>
</feature>
<dbReference type="SUPFAM" id="SSF53335">
    <property type="entry name" value="S-adenosyl-L-methionine-dependent methyltransferases"/>
    <property type="match status" value="1"/>
</dbReference>
<evidence type="ECO:0000259" key="8">
    <source>
        <dbReference type="PROSITE" id="PS50926"/>
    </source>
</evidence>
<evidence type="ECO:0000256" key="7">
    <source>
        <dbReference type="PROSITE-ProRule" id="PRU10015"/>
    </source>
</evidence>
<dbReference type="FunFam" id="2.40.50.140:FF:000097">
    <property type="entry name" value="23S rRNA (uracil(1939)-C(5))-methyltransferase RlmD"/>
    <property type="match status" value="1"/>
</dbReference>
<dbReference type="AlphaFoldDB" id="A0AAE5QX13"/>
<dbReference type="PROSITE" id="PS01231">
    <property type="entry name" value="TRMA_2"/>
    <property type="match status" value="1"/>
</dbReference>
<feature type="binding site" evidence="6">
    <location>
        <position position="400"/>
    </location>
    <ligand>
        <name>S-adenosyl-L-methionine</name>
        <dbReference type="ChEBI" id="CHEBI:59789"/>
    </ligand>
</feature>
<evidence type="ECO:0000256" key="6">
    <source>
        <dbReference type="PROSITE-ProRule" id="PRU01024"/>
    </source>
</evidence>
<dbReference type="EMBL" id="PEJG01000009">
    <property type="protein sequence ID" value="PIH09839.1"/>
    <property type="molecule type" value="Genomic_DNA"/>
</dbReference>
<dbReference type="InterPro" id="IPR030391">
    <property type="entry name" value="MeTrfase_TrmA_CS"/>
</dbReference>
<dbReference type="PANTHER" id="PTHR11061:SF30">
    <property type="entry name" value="TRNA (URACIL(54)-C(5))-METHYLTRANSFERASE"/>
    <property type="match status" value="1"/>
</dbReference>
<proteinExistence type="inferred from homology"/>
<evidence type="ECO:0000256" key="1">
    <source>
        <dbReference type="ARBA" id="ARBA00022485"/>
    </source>
</evidence>
<comment type="similarity">
    <text evidence="6">Belongs to the class I-like SAM-binding methyltransferase superfamily. RNA M5U methyltransferase family.</text>
</comment>
<dbReference type="InterPro" id="IPR030390">
    <property type="entry name" value="MeTrfase_TrmA_AS"/>
</dbReference>
<feature type="active site" description="Nucleophile" evidence="6">
    <location>
        <position position="427"/>
    </location>
</feature>
<protein>
    <submittedName>
        <fullName evidence="9">23S rRNA (Uracil(1939)-C(5))-methyltransferase RlmD</fullName>
    </submittedName>
</protein>
<reference evidence="9 10" key="1">
    <citation type="submission" date="2017-10" db="EMBL/GenBank/DDBJ databases">
        <title>genome sequences of Staph epi in chlorhexidine trial.</title>
        <authorList>
            <person name="Greninger A.L."/>
            <person name="Addetia A."/>
            <person name="Qin X."/>
            <person name="Zerr D."/>
        </authorList>
    </citation>
    <scope>NUCLEOTIDE SEQUENCE [LARGE SCALE GENOMIC DNA]</scope>
    <source>
        <strain evidence="9 10">SCH-17</strain>
    </source>
</reference>
<evidence type="ECO:0000256" key="3">
    <source>
        <dbReference type="ARBA" id="ARBA00022679"/>
    </source>
</evidence>
<dbReference type="InterPro" id="IPR029063">
    <property type="entry name" value="SAM-dependent_MTases_sf"/>
</dbReference>
<keyword evidence="2 6" id="KW-0489">Methyltransferase</keyword>